<evidence type="ECO:0000313" key="1">
    <source>
        <dbReference type="EMBL" id="CAG8777750.1"/>
    </source>
</evidence>
<organism evidence="1 2">
    <name type="scientific">Cetraspora pellucida</name>
    <dbReference type="NCBI Taxonomy" id="1433469"/>
    <lineage>
        <taxon>Eukaryota</taxon>
        <taxon>Fungi</taxon>
        <taxon>Fungi incertae sedis</taxon>
        <taxon>Mucoromycota</taxon>
        <taxon>Glomeromycotina</taxon>
        <taxon>Glomeromycetes</taxon>
        <taxon>Diversisporales</taxon>
        <taxon>Gigasporaceae</taxon>
        <taxon>Cetraspora</taxon>
    </lineage>
</organism>
<accession>A0ACA9R531</accession>
<sequence length="54" mass="6513">ETFEAKESFENVKISNIQDDKEIQQEMQQFVNQILMPLQIKQFQKIFAQHTIEE</sequence>
<protein>
    <submittedName>
        <fullName evidence="1">3397_t:CDS:1</fullName>
    </submittedName>
</protein>
<dbReference type="EMBL" id="CAJVPW010058198">
    <property type="protein sequence ID" value="CAG8777750.1"/>
    <property type="molecule type" value="Genomic_DNA"/>
</dbReference>
<comment type="caution">
    <text evidence="1">The sequence shown here is derived from an EMBL/GenBank/DDBJ whole genome shotgun (WGS) entry which is preliminary data.</text>
</comment>
<proteinExistence type="predicted"/>
<feature type="non-terminal residue" evidence="1">
    <location>
        <position position="54"/>
    </location>
</feature>
<reference evidence="1" key="1">
    <citation type="submission" date="2021-06" db="EMBL/GenBank/DDBJ databases">
        <authorList>
            <person name="Kallberg Y."/>
            <person name="Tangrot J."/>
            <person name="Rosling A."/>
        </authorList>
    </citation>
    <scope>NUCLEOTIDE SEQUENCE</scope>
    <source>
        <strain evidence="1">28 12/20/2015</strain>
    </source>
</reference>
<gene>
    <name evidence="1" type="ORF">SPELUC_LOCUS16180</name>
</gene>
<dbReference type="Proteomes" id="UP000789366">
    <property type="component" value="Unassembled WGS sequence"/>
</dbReference>
<name>A0ACA9R531_9GLOM</name>
<evidence type="ECO:0000313" key="2">
    <source>
        <dbReference type="Proteomes" id="UP000789366"/>
    </source>
</evidence>
<keyword evidence="2" id="KW-1185">Reference proteome</keyword>
<feature type="non-terminal residue" evidence="1">
    <location>
        <position position="1"/>
    </location>
</feature>